<evidence type="ECO:0000256" key="1">
    <source>
        <dbReference type="ARBA" id="ARBA00006817"/>
    </source>
</evidence>
<dbReference type="CDD" id="cd08898">
    <property type="entry name" value="SRPBCC_CalC_Aha1-like_5"/>
    <property type="match status" value="1"/>
</dbReference>
<dbReference type="SUPFAM" id="SSF55961">
    <property type="entry name" value="Bet v1-like"/>
    <property type="match status" value="1"/>
</dbReference>
<dbReference type="GO" id="GO:0032259">
    <property type="term" value="P:methylation"/>
    <property type="evidence" value="ECO:0007669"/>
    <property type="project" value="UniProtKB-KW"/>
</dbReference>
<protein>
    <submittedName>
        <fullName evidence="3">Vanillate O-demethylase oxidoreductase VanB</fullName>
    </submittedName>
</protein>
<evidence type="ECO:0000313" key="4">
    <source>
        <dbReference type="Proteomes" id="UP000239772"/>
    </source>
</evidence>
<reference evidence="4" key="1">
    <citation type="submission" date="2018-03" db="EMBL/GenBank/DDBJ databases">
        <authorList>
            <person name="Sun L."/>
            <person name="Liu H."/>
            <person name="Chen W."/>
            <person name="Huang K."/>
            <person name="Liu W."/>
            <person name="Gao X."/>
        </authorList>
    </citation>
    <scope>NUCLEOTIDE SEQUENCE [LARGE SCALE GENOMIC DNA]</scope>
    <source>
        <strain evidence="4">SH9</strain>
    </source>
</reference>
<evidence type="ECO:0000313" key="3">
    <source>
        <dbReference type="EMBL" id="PSC06170.1"/>
    </source>
</evidence>
<dbReference type="EMBL" id="PVZS01000004">
    <property type="protein sequence ID" value="PSC06170.1"/>
    <property type="molecule type" value="Genomic_DNA"/>
</dbReference>
<name>A0A2T1HX47_9HYPH</name>
<dbReference type="RefSeq" id="WP_106335578.1">
    <property type="nucleotide sequence ID" value="NZ_PVZS01000004.1"/>
</dbReference>
<keyword evidence="3" id="KW-0489">Methyltransferase</keyword>
<keyword evidence="4" id="KW-1185">Reference proteome</keyword>
<gene>
    <name evidence="3" type="ORF">SLNSH_05055</name>
</gene>
<dbReference type="AlphaFoldDB" id="A0A2T1HX47"/>
<dbReference type="InterPro" id="IPR013538">
    <property type="entry name" value="ASHA1/2-like_C"/>
</dbReference>
<comment type="caution">
    <text evidence="3">The sequence shown here is derived from an EMBL/GenBank/DDBJ whole genome shotgun (WGS) entry which is preliminary data.</text>
</comment>
<dbReference type="Gene3D" id="3.30.530.20">
    <property type="match status" value="1"/>
</dbReference>
<comment type="similarity">
    <text evidence="1">Belongs to the AHA1 family.</text>
</comment>
<proteinExistence type="inferred from homology"/>
<feature type="domain" description="Activator of Hsp90 ATPase homologue 1/2-like C-terminal" evidence="2">
    <location>
        <begin position="12"/>
        <end position="147"/>
    </location>
</feature>
<accession>A0A2T1HX47</accession>
<sequence>MTDRIEKSIVLKASQDRVWRALTDSEQFGTWFRVKINGPFIPGEAARGMNLYPGYEHVRFEAHIETMDPQSYFAFRWNPYACDPNRDYAAETRTLVEFRLQEIPEGVRLTVVESGFDRLPPERRAEAFRMHEGGWETQLRNIETYLKDHER</sequence>
<evidence type="ECO:0000259" key="2">
    <source>
        <dbReference type="Pfam" id="PF08327"/>
    </source>
</evidence>
<dbReference type="Proteomes" id="UP000239772">
    <property type="component" value="Unassembled WGS sequence"/>
</dbReference>
<organism evidence="3 4">
    <name type="scientific">Alsobacter soli</name>
    <dbReference type="NCBI Taxonomy" id="2109933"/>
    <lineage>
        <taxon>Bacteria</taxon>
        <taxon>Pseudomonadati</taxon>
        <taxon>Pseudomonadota</taxon>
        <taxon>Alphaproteobacteria</taxon>
        <taxon>Hyphomicrobiales</taxon>
        <taxon>Alsobacteraceae</taxon>
        <taxon>Alsobacter</taxon>
    </lineage>
</organism>
<dbReference type="Pfam" id="PF08327">
    <property type="entry name" value="AHSA1"/>
    <property type="match status" value="1"/>
</dbReference>
<keyword evidence="3" id="KW-0808">Transferase</keyword>
<dbReference type="GO" id="GO:0008168">
    <property type="term" value="F:methyltransferase activity"/>
    <property type="evidence" value="ECO:0007669"/>
    <property type="project" value="UniProtKB-KW"/>
</dbReference>
<dbReference type="InterPro" id="IPR023393">
    <property type="entry name" value="START-like_dom_sf"/>
</dbReference>
<dbReference type="OrthoDB" id="9800600at2"/>